<dbReference type="EMBL" id="LAZR01004781">
    <property type="protein sequence ID" value="KKN05620.1"/>
    <property type="molecule type" value="Genomic_DNA"/>
</dbReference>
<organism evidence="1">
    <name type="scientific">marine sediment metagenome</name>
    <dbReference type="NCBI Taxonomy" id="412755"/>
    <lineage>
        <taxon>unclassified sequences</taxon>
        <taxon>metagenomes</taxon>
        <taxon>ecological metagenomes</taxon>
    </lineage>
</organism>
<reference evidence="1" key="1">
    <citation type="journal article" date="2015" name="Nature">
        <title>Complex archaea that bridge the gap between prokaryotes and eukaryotes.</title>
        <authorList>
            <person name="Spang A."/>
            <person name="Saw J.H."/>
            <person name="Jorgensen S.L."/>
            <person name="Zaremba-Niedzwiedzka K."/>
            <person name="Martijn J."/>
            <person name="Lind A.E."/>
            <person name="van Eijk R."/>
            <person name="Schleper C."/>
            <person name="Guy L."/>
            <person name="Ettema T.J."/>
        </authorList>
    </citation>
    <scope>NUCLEOTIDE SEQUENCE</scope>
</reference>
<dbReference type="InterPro" id="IPR029063">
    <property type="entry name" value="SAM-dependent_MTases_sf"/>
</dbReference>
<proteinExistence type="predicted"/>
<gene>
    <name evidence="1" type="ORF">LCGC14_1085610</name>
</gene>
<sequence length="207" mass="23441">MTQASTYENAYKTAMFRKKPSVPGRYVVETLLPQLEFKSILDWGCGRGRDVLYFKEQGLICEGYDPHYSPDIPAGTFDFVMCSYVLNVIAAGSKRKQCLNELSLKLEPDGHVLIAIRPAKEVVRNAFNFDYRKGRAMAGDYAAFHRRSVARRKTRWNICADGYVTTRGTFQSLLTMPALLRLIEEAGFEAIHEINNSKMVMVLAQKA</sequence>
<protein>
    <recommendedName>
        <fullName evidence="2">Methyltransferase type 11 domain-containing protein</fullName>
    </recommendedName>
</protein>
<evidence type="ECO:0008006" key="2">
    <source>
        <dbReference type="Google" id="ProtNLM"/>
    </source>
</evidence>
<dbReference type="AlphaFoldDB" id="A0A0F9ME30"/>
<evidence type="ECO:0000313" key="1">
    <source>
        <dbReference type="EMBL" id="KKN05620.1"/>
    </source>
</evidence>
<comment type="caution">
    <text evidence="1">The sequence shown here is derived from an EMBL/GenBank/DDBJ whole genome shotgun (WGS) entry which is preliminary data.</text>
</comment>
<dbReference type="SUPFAM" id="SSF53335">
    <property type="entry name" value="S-adenosyl-L-methionine-dependent methyltransferases"/>
    <property type="match status" value="1"/>
</dbReference>
<dbReference type="Pfam" id="PF13489">
    <property type="entry name" value="Methyltransf_23"/>
    <property type="match status" value="1"/>
</dbReference>
<name>A0A0F9ME30_9ZZZZ</name>
<dbReference type="Gene3D" id="3.40.50.150">
    <property type="entry name" value="Vaccinia Virus protein VP39"/>
    <property type="match status" value="1"/>
</dbReference>
<accession>A0A0F9ME30</accession>